<organism evidence="1 2">
    <name type="scientific">Alterirhizorhabdus solaris</name>
    <dbReference type="NCBI Taxonomy" id="2529389"/>
    <lineage>
        <taxon>Bacteria</taxon>
        <taxon>Pseudomonadati</taxon>
        <taxon>Pseudomonadota</taxon>
        <taxon>Alphaproteobacteria</taxon>
        <taxon>Sphingomonadales</taxon>
        <taxon>Rhizorhabdaceae</taxon>
        <taxon>Alterirhizorhabdus</taxon>
    </lineage>
</organism>
<dbReference type="Proteomes" id="UP000318681">
    <property type="component" value="Unassembled WGS sequence"/>
</dbReference>
<evidence type="ECO:0000313" key="1">
    <source>
        <dbReference type="EMBL" id="TVV76961.1"/>
    </source>
</evidence>
<dbReference type="AlphaFoldDB" id="A0A558RC93"/>
<comment type="caution">
    <text evidence="1">The sequence shown here is derived from an EMBL/GenBank/DDBJ whole genome shotgun (WGS) entry which is preliminary data.</text>
</comment>
<sequence>MINTIIRGTAPTGVTAQTIVAPNFMKPDPGDQRPTVPAECPVPAVVSGPKAVVRIDGAKCLELVASSLSRKGRFSETSGQFGPIAYVTADRLSRNLFPNDFPEIAR</sequence>
<dbReference type="RefSeq" id="WP_145147849.1">
    <property type="nucleotide sequence ID" value="NZ_VNIM01000005.1"/>
</dbReference>
<evidence type="ECO:0000313" key="2">
    <source>
        <dbReference type="Proteomes" id="UP000318681"/>
    </source>
</evidence>
<proteinExistence type="predicted"/>
<protein>
    <submittedName>
        <fullName evidence="1">Uncharacterized protein</fullName>
    </submittedName>
</protein>
<name>A0A558RC93_9SPHN</name>
<reference evidence="1 2" key="1">
    <citation type="submission" date="2019-07" db="EMBL/GenBank/DDBJ databases">
        <title>Sphingomonas solaris sp. nov., isolated from a solar panel from Boston, Massachusetts.</title>
        <authorList>
            <person name="Tanner K."/>
            <person name="Pascual J."/>
            <person name="Mancuso C."/>
            <person name="Pereto J."/>
            <person name="Khalil A."/>
            <person name="Vilanova C."/>
        </authorList>
    </citation>
    <scope>NUCLEOTIDE SEQUENCE [LARGE SCALE GENOMIC DNA]</scope>
    <source>
        <strain evidence="1 2">R4DWN</strain>
    </source>
</reference>
<gene>
    <name evidence="1" type="ORF">FOY91_02660</name>
</gene>
<keyword evidence="2" id="KW-1185">Reference proteome</keyword>
<accession>A0A558RC93</accession>
<dbReference type="EMBL" id="VNIM01000005">
    <property type="protein sequence ID" value="TVV76961.1"/>
    <property type="molecule type" value="Genomic_DNA"/>
</dbReference>